<feature type="signal peptide" evidence="2">
    <location>
        <begin position="1"/>
        <end position="20"/>
    </location>
</feature>
<keyword evidence="2" id="KW-0732">Signal</keyword>
<keyword evidence="1" id="KW-0812">Transmembrane</keyword>
<evidence type="ECO:0000313" key="4">
    <source>
        <dbReference type="WBParaSite" id="Csp11.Scaffold628.g7061.t1"/>
    </source>
</evidence>
<evidence type="ECO:0000256" key="1">
    <source>
        <dbReference type="SAM" id="Phobius"/>
    </source>
</evidence>
<reference evidence="4" key="1">
    <citation type="submission" date="2016-11" db="UniProtKB">
        <authorList>
            <consortium name="WormBaseParasite"/>
        </authorList>
    </citation>
    <scope>IDENTIFICATION</scope>
</reference>
<name>A0A1I7TLC7_9PELO</name>
<dbReference type="WBParaSite" id="Csp11.Scaffold628.g7061.t1">
    <property type="protein sequence ID" value="Csp11.Scaffold628.g7061.t1"/>
    <property type="gene ID" value="Csp11.Scaffold628.g7061"/>
</dbReference>
<feature type="chain" id="PRO_5009307656" evidence="2">
    <location>
        <begin position="21"/>
        <end position="124"/>
    </location>
</feature>
<keyword evidence="1" id="KW-0472">Membrane</keyword>
<sequence length="124" mass="14300">MNMKAILCACFVLIVCDVLALLIAINLINEHIDSDVQKYKPLDNSNLPVSVDTLESTAKCPTVKTQPQWLTTLFYYLVILMDTIVIIFELTYGFVMRQRMRELEVILKIVVEVLHDSFQRPDDH</sequence>
<proteinExistence type="predicted"/>
<protein>
    <submittedName>
        <fullName evidence="4">Ion_trans domain-containing protein</fullName>
    </submittedName>
</protein>
<organism evidence="3 4">
    <name type="scientific">Caenorhabditis tropicalis</name>
    <dbReference type="NCBI Taxonomy" id="1561998"/>
    <lineage>
        <taxon>Eukaryota</taxon>
        <taxon>Metazoa</taxon>
        <taxon>Ecdysozoa</taxon>
        <taxon>Nematoda</taxon>
        <taxon>Chromadorea</taxon>
        <taxon>Rhabditida</taxon>
        <taxon>Rhabditina</taxon>
        <taxon>Rhabditomorpha</taxon>
        <taxon>Rhabditoidea</taxon>
        <taxon>Rhabditidae</taxon>
        <taxon>Peloderinae</taxon>
        <taxon>Caenorhabditis</taxon>
    </lineage>
</organism>
<keyword evidence="1" id="KW-1133">Transmembrane helix</keyword>
<dbReference type="AlphaFoldDB" id="A0A1I7TLC7"/>
<evidence type="ECO:0000256" key="2">
    <source>
        <dbReference type="SAM" id="SignalP"/>
    </source>
</evidence>
<dbReference type="Proteomes" id="UP000095282">
    <property type="component" value="Unplaced"/>
</dbReference>
<keyword evidence="3" id="KW-1185">Reference proteome</keyword>
<evidence type="ECO:0000313" key="3">
    <source>
        <dbReference type="Proteomes" id="UP000095282"/>
    </source>
</evidence>
<accession>A0A1I7TLC7</accession>
<feature type="transmembrane region" description="Helical" evidence="1">
    <location>
        <begin position="73"/>
        <end position="95"/>
    </location>
</feature>